<proteinExistence type="predicted"/>
<protein>
    <submittedName>
        <fullName evidence="1">Glucose-6-phosphate 1-dehydrogenase family protein</fullName>
    </submittedName>
</protein>
<dbReference type="Proteomes" id="UP001056819">
    <property type="component" value="Chromosome"/>
</dbReference>
<accession>A0AAE9HYS2</accession>
<gene>
    <name evidence="1" type="ORF">LNQ82_00365</name>
</gene>
<dbReference type="Pfam" id="PF10786">
    <property type="entry name" value="HI_0552"/>
    <property type="match status" value="1"/>
</dbReference>
<name>A0AAE9HYS2_9NEIS</name>
<evidence type="ECO:0000313" key="2">
    <source>
        <dbReference type="Proteomes" id="UP001056819"/>
    </source>
</evidence>
<evidence type="ECO:0000313" key="1">
    <source>
        <dbReference type="EMBL" id="URD67651.1"/>
    </source>
</evidence>
<dbReference type="RefSeq" id="WP_034333051.1">
    <property type="nucleotide sequence ID" value="NZ_CP097501.1"/>
</dbReference>
<reference evidence="1" key="1">
    <citation type="submission" date="2022-05" db="EMBL/GenBank/DDBJ databases">
        <title>Alysiella filiformis genome sequencing.</title>
        <authorList>
            <person name="Viehboeck T."/>
        </authorList>
    </citation>
    <scope>NUCLEOTIDE SEQUENCE</scope>
    <source>
        <strain evidence="1">DSM 2580</strain>
    </source>
</reference>
<dbReference type="EMBL" id="CP097501">
    <property type="protein sequence ID" value="URD67651.1"/>
    <property type="molecule type" value="Genomic_DNA"/>
</dbReference>
<organism evidence="1 2">
    <name type="scientific">Conchiformibius steedae DSM 2580</name>
    <dbReference type="NCBI Taxonomy" id="1121352"/>
    <lineage>
        <taxon>Bacteria</taxon>
        <taxon>Pseudomonadati</taxon>
        <taxon>Pseudomonadota</taxon>
        <taxon>Betaproteobacteria</taxon>
        <taxon>Neisseriales</taxon>
        <taxon>Neisseriaceae</taxon>
        <taxon>Conchiformibius</taxon>
    </lineage>
</organism>
<dbReference type="InterPro" id="IPR019722">
    <property type="entry name" value="HI_0552_fam"/>
</dbReference>
<dbReference type="AlphaFoldDB" id="A0AAE9HYS2"/>
<sequence length="210" mass="24514">MQLSEQHCDLLSQPFYQFVQLKQYCPEQIEPLKAAYKAAWQDWRETVNAAAQVLGAPFAPPHIERWCNGWQVRAHFFAFLKYAHYQDSAAILSLLLNRRRLTVSLDWHAHRADRSAYTLADYQNGFIALDKKRFADFEFWRDSEGEYADYITVNQLPENGLPLRDQQDFYCIGKHIAKENLADTNAVVWIADTVRDLLPLYEACHIQTDK</sequence>